<sequence length="74" mass="8709">MNSLIQKGGIEAGIFISSFVFFKLWVNKRTNSNNSKAHRDVIQPTDFERMVDPEDSSRFYNIYPEEKIVVRFLH</sequence>
<evidence type="ECO:0000313" key="2">
    <source>
        <dbReference type="EMBL" id="EAR84356.1"/>
    </source>
</evidence>
<dbReference type="EMBL" id="GG662460">
    <property type="protein sequence ID" value="EAR84356.1"/>
    <property type="molecule type" value="Genomic_DNA"/>
</dbReference>
<dbReference type="RefSeq" id="XP_001032019.1">
    <property type="nucleotide sequence ID" value="XM_001032019.3"/>
</dbReference>
<feature type="transmembrane region" description="Helical" evidence="1">
    <location>
        <begin position="6"/>
        <end position="26"/>
    </location>
</feature>
<gene>
    <name evidence="2" type="ORF">TTHERM_00703480</name>
</gene>
<keyword evidence="3" id="KW-1185">Reference proteome</keyword>
<keyword evidence="1" id="KW-1133">Transmembrane helix</keyword>
<dbReference type="GeneID" id="7823594"/>
<dbReference type="Proteomes" id="UP000009168">
    <property type="component" value="Unassembled WGS sequence"/>
</dbReference>
<dbReference type="HOGENOM" id="CLU_2693254_0_0_1"/>
<dbReference type="InParanoid" id="Q22GH5"/>
<keyword evidence="1" id="KW-0472">Membrane</keyword>
<name>Q22GH5_TETTS</name>
<protein>
    <submittedName>
        <fullName evidence="2">Transmembrane protein, putative</fullName>
    </submittedName>
</protein>
<reference evidence="3" key="1">
    <citation type="journal article" date="2006" name="PLoS Biol.">
        <title>Macronuclear genome sequence of the ciliate Tetrahymena thermophila, a model eukaryote.</title>
        <authorList>
            <person name="Eisen J.A."/>
            <person name="Coyne R.S."/>
            <person name="Wu M."/>
            <person name="Wu D."/>
            <person name="Thiagarajan M."/>
            <person name="Wortman J.R."/>
            <person name="Badger J.H."/>
            <person name="Ren Q."/>
            <person name="Amedeo P."/>
            <person name="Jones K.M."/>
            <person name="Tallon L.J."/>
            <person name="Delcher A.L."/>
            <person name="Salzberg S.L."/>
            <person name="Silva J.C."/>
            <person name="Haas B.J."/>
            <person name="Majoros W.H."/>
            <person name="Farzad M."/>
            <person name="Carlton J.M."/>
            <person name="Smith R.K. Jr."/>
            <person name="Garg J."/>
            <person name="Pearlman R.E."/>
            <person name="Karrer K.M."/>
            <person name="Sun L."/>
            <person name="Manning G."/>
            <person name="Elde N.C."/>
            <person name="Turkewitz A.P."/>
            <person name="Asai D.J."/>
            <person name="Wilkes D.E."/>
            <person name="Wang Y."/>
            <person name="Cai H."/>
            <person name="Collins K."/>
            <person name="Stewart B.A."/>
            <person name="Lee S.R."/>
            <person name="Wilamowska K."/>
            <person name="Weinberg Z."/>
            <person name="Ruzzo W.L."/>
            <person name="Wloga D."/>
            <person name="Gaertig J."/>
            <person name="Frankel J."/>
            <person name="Tsao C.-C."/>
            <person name="Gorovsky M.A."/>
            <person name="Keeling P.J."/>
            <person name="Waller R.F."/>
            <person name="Patron N.J."/>
            <person name="Cherry J.M."/>
            <person name="Stover N.A."/>
            <person name="Krieger C.J."/>
            <person name="del Toro C."/>
            <person name="Ryder H.F."/>
            <person name="Williamson S.C."/>
            <person name="Barbeau R.A."/>
            <person name="Hamilton E.P."/>
            <person name="Orias E."/>
        </authorList>
    </citation>
    <scope>NUCLEOTIDE SEQUENCE [LARGE SCALE GENOMIC DNA]</scope>
    <source>
        <strain evidence="3">SB210</strain>
    </source>
</reference>
<evidence type="ECO:0000256" key="1">
    <source>
        <dbReference type="SAM" id="Phobius"/>
    </source>
</evidence>
<proteinExistence type="predicted"/>
<organism evidence="2 3">
    <name type="scientific">Tetrahymena thermophila (strain SB210)</name>
    <dbReference type="NCBI Taxonomy" id="312017"/>
    <lineage>
        <taxon>Eukaryota</taxon>
        <taxon>Sar</taxon>
        <taxon>Alveolata</taxon>
        <taxon>Ciliophora</taxon>
        <taxon>Intramacronucleata</taxon>
        <taxon>Oligohymenophorea</taxon>
        <taxon>Hymenostomatida</taxon>
        <taxon>Tetrahymenina</taxon>
        <taxon>Tetrahymenidae</taxon>
        <taxon>Tetrahymena</taxon>
    </lineage>
</organism>
<dbReference type="AlphaFoldDB" id="Q22GH5"/>
<accession>Q22GH5</accession>
<dbReference type="KEGG" id="tet:TTHERM_00703480"/>
<keyword evidence="1 2" id="KW-0812">Transmembrane</keyword>
<evidence type="ECO:0000313" key="3">
    <source>
        <dbReference type="Proteomes" id="UP000009168"/>
    </source>
</evidence>